<dbReference type="STRING" id="1236989.JCM15548_1578"/>
<name>A0A0E9LTA8_9BACT</name>
<accession>A0A0E9LTA8</accession>
<dbReference type="EMBL" id="BAZW01000003">
    <property type="protein sequence ID" value="GAO28479.1"/>
    <property type="molecule type" value="Genomic_DNA"/>
</dbReference>
<gene>
    <name evidence="1" type="ORF">JCM15548_1578</name>
</gene>
<reference evidence="1 2" key="1">
    <citation type="journal article" date="2015" name="Microbes Environ.">
        <title>Distribution and evolution of nitrogen fixation genes in the phylum bacteroidetes.</title>
        <authorList>
            <person name="Inoue J."/>
            <person name="Oshima K."/>
            <person name="Suda W."/>
            <person name="Sakamoto M."/>
            <person name="Iino T."/>
            <person name="Noda S."/>
            <person name="Hongoh Y."/>
            <person name="Hattori M."/>
            <person name="Ohkuma M."/>
        </authorList>
    </citation>
    <scope>NUCLEOTIDE SEQUENCE [LARGE SCALE GENOMIC DNA]</scope>
    <source>
        <strain evidence="1">JCM 15548</strain>
    </source>
</reference>
<comment type="caution">
    <text evidence="1">The sequence shown here is derived from an EMBL/GenBank/DDBJ whole genome shotgun (WGS) entry which is preliminary data.</text>
</comment>
<organism evidence="1 2">
    <name type="scientific">Geofilum rubicundum JCM 15548</name>
    <dbReference type="NCBI Taxonomy" id="1236989"/>
    <lineage>
        <taxon>Bacteria</taxon>
        <taxon>Pseudomonadati</taxon>
        <taxon>Bacteroidota</taxon>
        <taxon>Bacteroidia</taxon>
        <taxon>Marinilabiliales</taxon>
        <taxon>Marinilabiliaceae</taxon>
        <taxon>Geofilum</taxon>
    </lineage>
</organism>
<dbReference type="RefSeq" id="WP_227625360.1">
    <property type="nucleotide sequence ID" value="NZ_BAZW01000003.1"/>
</dbReference>
<evidence type="ECO:0000313" key="2">
    <source>
        <dbReference type="Proteomes" id="UP000032900"/>
    </source>
</evidence>
<evidence type="ECO:0000313" key="1">
    <source>
        <dbReference type="EMBL" id="GAO28479.1"/>
    </source>
</evidence>
<dbReference type="Proteomes" id="UP000032900">
    <property type="component" value="Unassembled WGS sequence"/>
</dbReference>
<protein>
    <submittedName>
        <fullName evidence="1">Filamentation induced by cAMP protein Fic</fullName>
    </submittedName>
</protein>
<keyword evidence="2" id="KW-1185">Reference proteome</keyword>
<proteinExistence type="predicted"/>
<sequence>MKNKCISPQVTFFHGRQAPEEGFLEGYGAIIENFSLSVTLPAKLTLISQKKRKYETDGWMVFPPKYKTDNTLYRQLVFALKYEGINLLIFKKLFESIDHNELAEIVQMEPTSQYSRRIWFLYEWLMNHSLAIPDLKQGNFVPLVDEKLQFAVRGERSSSIELSIICQELLIFVLSFIKQKGSKNLFSPICMIKKVTI</sequence>
<dbReference type="AlphaFoldDB" id="A0A0E9LTA8"/>